<sequence length="148" mass="15662">MGPAEPPLLQLQGDQESSASTAPTRYGPSRAPPPRVPVGLCRAREAEATCRRFPVVAPPPSPVPPRPDCCRRLLLCRRSALCLCWVRSLVTSHEAVLLGCSSRPPRPPTVSVARTQTASQRGSPCPPAGRSSDRSALSPGPPSATDPR</sequence>
<evidence type="ECO:0000256" key="1">
    <source>
        <dbReference type="SAM" id="MobiDB-lite"/>
    </source>
</evidence>
<feature type="compositionally biased region" description="Polar residues" evidence="1">
    <location>
        <begin position="112"/>
        <end position="122"/>
    </location>
</feature>
<feature type="compositionally biased region" description="Polar residues" evidence="1">
    <location>
        <begin position="12"/>
        <end position="23"/>
    </location>
</feature>
<feature type="compositionally biased region" description="Pro residues" evidence="1">
    <location>
        <begin position="139"/>
        <end position="148"/>
    </location>
</feature>
<accession>A0AAV7WS34</accession>
<dbReference type="Proteomes" id="UP001066276">
    <property type="component" value="Chromosome 1_1"/>
</dbReference>
<evidence type="ECO:0000313" key="2">
    <source>
        <dbReference type="EMBL" id="KAJ1215318.1"/>
    </source>
</evidence>
<reference evidence="2" key="1">
    <citation type="journal article" date="2022" name="bioRxiv">
        <title>Sequencing and chromosome-scale assembly of the giantPleurodeles waltlgenome.</title>
        <authorList>
            <person name="Brown T."/>
            <person name="Elewa A."/>
            <person name="Iarovenko S."/>
            <person name="Subramanian E."/>
            <person name="Araus A.J."/>
            <person name="Petzold A."/>
            <person name="Susuki M."/>
            <person name="Suzuki K.-i.T."/>
            <person name="Hayashi T."/>
            <person name="Toyoda A."/>
            <person name="Oliveira C."/>
            <person name="Osipova E."/>
            <person name="Leigh N.D."/>
            <person name="Simon A."/>
            <person name="Yun M.H."/>
        </authorList>
    </citation>
    <scope>NUCLEOTIDE SEQUENCE</scope>
    <source>
        <strain evidence="2">20211129_DDA</strain>
        <tissue evidence="2">Liver</tissue>
    </source>
</reference>
<name>A0AAV7WS34_PLEWA</name>
<feature type="region of interest" description="Disordered" evidence="1">
    <location>
        <begin position="99"/>
        <end position="148"/>
    </location>
</feature>
<proteinExistence type="predicted"/>
<comment type="caution">
    <text evidence="2">The sequence shown here is derived from an EMBL/GenBank/DDBJ whole genome shotgun (WGS) entry which is preliminary data.</text>
</comment>
<protein>
    <submittedName>
        <fullName evidence="2">Uncharacterized protein</fullName>
    </submittedName>
</protein>
<dbReference type="EMBL" id="JANPWB010000001">
    <property type="protein sequence ID" value="KAJ1215318.1"/>
    <property type="molecule type" value="Genomic_DNA"/>
</dbReference>
<dbReference type="AlphaFoldDB" id="A0AAV7WS34"/>
<evidence type="ECO:0000313" key="3">
    <source>
        <dbReference type="Proteomes" id="UP001066276"/>
    </source>
</evidence>
<gene>
    <name evidence="2" type="ORF">NDU88_002927</name>
</gene>
<organism evidence="2 3">
    <name type="scientific">Pleurodeles waltl</name>
    <name type="common">Iberian ribbed newt</name>
    <dbReference type="NCBI Taxonomy" id="8319"/>
    <lineage>
        <taxon>Eukaryota</taxon>
        <taxon>Metazoa</taxon>
        <taxon>Chordata</taxon>
        <taxon>Craniata</taxon>
        <taxon>Vertebrata</taxon>
        <taxon>Euteleostomi</taxon>
        <taxon>Amphibia</taxon>
        <taxon>Batrachia</taxon>
        <taxon>Caudata</taxon>
        <taxon>Salamandroidea</taxon>
        <taxon>Salamandridae</taxon>
        <taxon>Pleurodelinae</taxon>
        <taxon>Pleurodeles</taxon>
    </lineage>
</organism>
<keyword evidence="3" id="KW-1185">Reference proteome</keyword>
<feature type="region of interest" description="Disordered" evidence="1">
    <location>
        <begin position="1"/>
        <end position="37"/>
    </location>
</feature>